<dbReference type="EMBL" id="LT853885">
    <property type="protein sequence ID" value="SMR03968.1"/>
    <property type="molecule type" value="Genomic_DNA"/>
</dbReference>
<evidence type="ECO:0000313" key="4">
    <source>
        <dbReference type="Proteomes" id="UP000195953"/>
    </source>
</evidence>
<dbReference type="STRING" id="48664.BER92_12955"/>
<dbReference type="GeneID" id="61893719"/>
<dbReference type="Proteomes" id="UP000195953">
    <property type="component" value="Chromosome 1"/>
</dbReference>
<dbReference type="KEGG" id="xfr:BER92_12955"/>
<organism evidence="2 4">
    <name type="scientific">Xanthomonas fragariae</name>
    <dbReference type="NCBI Taxonomy" id="48664"/>
    <lineage>
        <taxon>Bacteria</taxon>
        <taxon>Pseudomonadati</taxon>
        <taxon>Pseudomonadota</taxon>
        <taxon>Gammaproteobacteria</taxon>
        <taxon>Lysobacterales</taxon>
        <taxon>Lysobacteraceae</taxon>
        <taxon>Xanthomonas</taxon>
    </lineage>
</organism>
<gene>
    <name evidence="2" type="ORF">PD5205_02678</name>
    <name evidence="1" type="ORF">PD885_01316</name>
</gene>
<keyword evidence="3" id="KW-1185">Reference proteome</keyword>
<dbReference type="RefSeq" id="WP_002802866.1">
    <property type="nucleotide sequence ID" value="NZ_CP016830.1"/>
</dbReference>
<evidence type="ECO:0000313" key="3">
    <source>
        <dbReference type="Proteomes" id="UP000195877"/>
    </source>
</evidence>
<dbReference type="EMBL" id="LT853882">
    <property type="protein sequence ID" value="SMQ98567.1"/>
    <property type="molecule type" value="Genomic_DNA"/>
</dbReference>
<protein>
    <recommendedName>
        <fullName evidence="5">HrpE protein</fullName>
    </recommendedName>
</protein>
<evidence type="ECO:0000313" key="2">
    <source>
        <dbReference type="EMBL" id="SMR03968.1"/>
    </source>
</evidence>
<proteinExistence type="predicted"/>
<dbReference type="Proteomes" id="UP000195877">
    <property type="component" value="Chromosome 1"/>
</dbReference>
<evidence type="ECO:0000313" key="1">
    <source>
        <dbReference type="EMBL" id="SMQ98567.1"/>
    </source>
</evidence>
<sequence length="90" mass="9840">MNGIEGLSRGKSVTDLFVNGFKDKIDSGSSSLTQSRQQSQFQNDLDGSVSMQIQNNDHITEEMNKLNLDMAKCQVVKKMGENAKSLTQGG</sequence>
<reference evidence="2 4" key="2">
    <citation type="submission" date="2017-05" db="EMBL/GenBank/DDBJ databases">
        <authorList>
            <person name="Song R."/>
            <person name="Chenine A.L."/>
            <person name="Ruprecht R.M."/>
        </authorList>
    </citation>
    <scope>NUCLEOTIDE SEQUENCE [LARGE SCALE GENOMIC DNA]</scope>
    <source>
        <strain evidence="2">PD5205</strain>
    </source>
</reference>
<reference evidence="1 3" key="1">
    <citation type="submission" date="2017-05" db="EMBL/GenBank/DDBJ databases">
        <authorList>
            <person name="Blom J."/>
        </authorList>
    </citation>
    <scope>NUCLEOTIDE SEQUENCE [LARGE SCALE GENOMIC DNA]</scope>
    <source>
        <strain evidence="1">PD885</strain>
    </source>
</reference>
<accession>A0A1Y6GXD7</accession>
<dbReference type="AlphaFoldDB" id="A0A1Y6GXD7"/>
<evidence type="ECO:0008006" key="5">
    <source>
        <dbReference type="Google" id="ProtNLM"/>
    </source>
</evidence>
<name>A0A1Y6GXD7_9XANT</name>